<dbReference type="EMBL" id="CM001885">
    <property type="protein sequence ID" value="EOY13992.1"/>
    <property type="molecule type" value="Genomic_DNA"/>
</dbReference>
<evidence type="ECO:0000256" key="1">
    <source>
        <dbReference type="SAM" id="MobiDB-lite"/>
    </source>
</evidence>
<sequence length="68" mass="7796">MVQDSGSEGKSSSWLNFKKGSVQTQAARKGSPKQWPRLTFSNKAYFFFPQRTVGVYKMALRMPQMTLF</sequence>
<gene>
    <name evidence="2" type="ORF">TCM_032983</name>
</gene>
<reference evidence="2 3" key="1">
    <citation type="journal article" date="2013" name="Genome Biol.">
        <title>The genome sequence of the most widely cultivated cacao type and its use to identify candidate genes regulating pod color.</title>
        <authorList>
            <person name="Motamayor J.C."/>
            <person name="Mockaitis K."/>
            <person name="Schmutz J."/>
            <person name="Haiminen N."/>
            <person name="Iii D.L."/>
            <person name="Cornejo O."/>
            <person name="Findley S.D."/>
            <person name="Zheng P."/>
            <person name="Utro F."/>
            <person name="Royaert S."/>
            <person name="Saski C."/>
            <person name="Jenkins J."/>
            <person name="Podicheti R."/>
            <person name="Zhao M."/>
            <person name="Scheffler B.E."/>
            <person name="Stack J.C."/>
            <person name="Feltus F.A."/>
            <person name="Mustiga G.M."/>
            <person name="Amores F."/>
            <person name="Phillips W."/>
            <person name="Marelli J.P."/>
            <person name="May G.D."/>
            <person name="Shapiro H."/>
            <person name="Ma J."/>
            <person name="Bustamante C.D."/>
            <person name="Schnell R.J."/>
            <person name="Main D."/>
            <person name="Gilbert D."/>
            <person name="Parida L."/>
            <person name="Kuhn D.N."/>
        </authorList>
    </citation>
    <scope>NUCLEOTIDE SEQUENCE [LARGE SCALE GENOMIC DNA]</scope>
    <source>
        <strain evidence="3">cv. Matina 1-6</strain>
    </source>
</reference>
<dbReference type="Gramene" id="EOY13992">
    <property type="protein sequence ID" value="EOY13992"/>
    <property type="gene ID" value="TCM_032983"/>
</dbReference>
<proteinExistence type="predicted"/>
<feature type="region of interest" description="Disordered" evidence="1">
    <location>
        <begin position="1"/>
        <end position="35"/>
    </location>
</feature>
<dbReference type="AlphaFoldDB" id="A0A061FB75"/>
<dbReference type="HOGENOM" id="CLU_2799149_0_0_1"/>
<dbReference type="InParanoid" id="A0A061FB75"/>
<feature type="compositionally biased region" description="Polar residues" evidence="1">
    <location>
        <begin position="1"/>
        <end position="26"/>
    </location>
</feature>
<organism evidence="2 3">
    <name type="scientific">Theobroma cacao</name>
    <name type="common">Cacao</name>
    <name type="synonym">Cocoa</name>
    <dbReference type="NCBI Taxonomy" id="3641"/>
    <lineage>
        <taxon>Eukaryota</taxon>
        <taxon>Viridiplantae</taxon>
        <taxon>Streptophyta</taxon>
        <taxon>Embryophyta</taxon>
        <taxon>Tracheophyta</taxon>
        <taxon>Spermatophyta</taxon>
        <taxon>Magnoliopsida</taxon>
        <taxon>eudicotyledons</taxon>
        <taxon>Gunneridae</taxon>
        <taxon>Pentapetalae</taxon>
        <taxon>rosids</taxon>
        <taxon>malvids</taxon>
        <taxon>Malvales</taxon>
        <taxon>Malvaceae</taxon>
        <taxon>Byttnerioideae</taxon>
        <taxon>Theobroma</taxon>
    </lineage>
</organism>
<evidence type="ECO:0000313" key="2">
    <source>
        <dbReference type="EMBL" id="EOY13992.1"/>
    </source>
</evidence>
<evidence type="ECO:0000313" key="3">
    <source>
        <dbReference type="Proteomes" id="UP000026915"/>
    </source>
</evidence>
<name>A0A061FB75_THECC</name>
<accession>A0A061FB75</accession>
<protein>
    <submittedName>
        <fullName evidence="2">Uncharacterized protein</fullName>
    </submittedName>
</protein>
<dbReference type="Proteomes" id="UP000026915">
    <property type="component" value="Chromosome 7"/>
</dbReference>
<keyword evidence="3" id="KW-1185">Reference proteome</keyword>